<feature type="transmembrane region" description="Helical" evidence="6">
    <location>
        <begin position="187"/>
        <end position="208"/>
    </location>
</feature>
<feature type="transmembrane region" description="Helical" evidence="6">
    <location>
        <begin position="12"/>
        <end position="35"/>
    </location>
</feature>
<gene>
    <name evidence="8" type="ORF">EZ315_09440</name>
</gene>
<feature type="transmembrane region" description="Helical" evidence="6">
    <location>
        <begin position="252"/>
        <end position="269"/>
    </location>
</feature>
<comment type="caution">
    <text evidence="8">The sequence shown here is derived from an EMBL/GenBank/DDBJ whole genome shotgun (WGS) entry which is preliminary data.</text>
</comment>
<evidence type="ECO:0000256" key="2">
    <source>
        <dbReference type="ARBA" id="ARBA00007362"/>
    </source>
</evidence>
<evidence type="ECO:0000256" key="3">
    <source>
        <dbReference type="ARBA" id="ARBA00022692"/>
    </source>
</evidence>
<dbReference type="PANTHER" id="PTHR32322">
    <property type="entry name" value="INNER MEMBRANE TRANSPORTER"/>
    <property type="match status" value="1"/>
</dbReference>
<feature type="domain" description="EamA" evidence="7">
    <location>
        <begin position="7"/>
        <end position="141"/>
    </location>
</feature>
<evidence type="ECO:0000313" key="8">
    <source>
        <dbReference type="EMBL" id="TGG40873.1"/>
    </source>
</evidence>
<accession>A0A4Z0VBN9</accession>
<keyword evidence="4 6" id="KW-1133">Transmembrane helix</keyword>
<dbReference type="SUPFAM" id="SSF103481">
    <property type="entry name" value="Multidrug resistance efflux transporter EmrE"/>
    <property type="match status" value="2"/>
</dbReference>
<feature type="transmembrane region" description="Helical" evidence="6">
    <location>
        <begin position="275"/>
        <end position="293"/>
    </location>
</feature>
<evidence type="ECO:0000256" key="6">
    <source>
        <dbReference type="SAM" id="Phobius"/>
    </source>
</evidence>
<sequence length="310" mass="33222">MKDFNLKGHAAMLGANTMWGLMAPVAKMVMAAGIVSPLLMTNFRILGAALLFWTASLFVPNEKVPPRDLLLMAGAAMLGILFNQGCYVFGVGFTSPGEASIITTTMPLWVMVLAALILGEPITLKKIGGIVLGATGALILVLGAAKSGAKGDNPTLGDLLVLTAQISYALYLTFYRNFIKKYSVVTLMKWMFTFASIAILPVSIGTMMSTSWDAFTSREVFGVGYVVFFATFLSYICVMIGQKNLRPTLVGMYNYVQPIVASCVGIWLGLDVVTFPKLVAVLLIFTGVFLVTISKAAPHDVVRAHSGKPA</sequence>
<dbReference type="Pfam" id="PF00892">
    <property type="entry name" value="EamA"/>
    <property type="match status" value="2"/>
</dbReference>
<feature type="transmembrane region" description="Helical" evidence="6">
    <location>
        <begin position="155"/>
        <end position="175"/>
    </location>
</feature>
<dbReference type="EMBL" id="SJSA01000001">
    <property type="protein sequence ID" value="TGG40873.1"/>
    <property type="molecule type" value="Genomic_DNA"/>
</dbReference>
<keyword evidence="9" id="KW-1185">Reference proteome</keyword>
<keyword evidence="3 6" id="KW-0812">Transmembrane</keyword>
<evidence type="ECO:0000256" key="5">
    <source>
        <dbReference type="ARBA" id="ARBA00023136"/>
    </source>
</evidence>
<dbReference type="RefSeq" id="WP_135471830.1">
    <property type="nucleotide sequence ID" value="NZ_CASCNC010000040.1"/>
</dbReference>
<name>A0A4Z0VBN9_9BACT</name>
<proteinExistence type="inferred from homology"/>
<dbReference type="InterPro" id="IPR050638">
    <property type="entry name" value="AA-Vitamin_Transporters"/>
</dbReference>
<evidence type="ECO:0000313" key="9">
    <source>
        <dbReference type="Proteomes" id="UP000297635"/>
    </source>
</evidence>
<dbReference type="GeneID" id="82150011"/>
<feature type="transmembrane region" description="Helical" evidence="6">
    <location>
        <begin position="71"/>
        <end position="93"/>
    </location>
</feature>
<feature type="transmembrane region" description="Helical" evidence="6">
    <location>
        <begin position="99"/>
        <end position="118"/>
    </location>
</feature>
<dbReference type="GO" id="GO:0016020">
    <property type="term" value="C:membrane"/>
    <property type="evidence" value="ECO:0007669"/>
    <property type="project" value="UniProtKB-SubCell"/>
</dbReference>
<evidence type="ECO:0000256" key="4">
    <source>
        <dbReference type="ARBA" id="ARBA00022989"/>
    </source>
</evidence>
<evidence type="ECO:0000259" key="7">
    <source>
        <dbReference type="Pfam" id="PF00892"/>
    </source>
</evidence>
<reference evidence="8 9" key="1">
    <citation type="submission" date="2019-02" db="EMBL/GenBank/DDBJ databases">
        <title>Isolation and identification of novel species under the genus Muribaculum.</title>
        <authorList>
            <person name="Miyake S."/>
            <person name="Ding Y."/>
            <person name="Low A."/>
            <person name="Soh M."/>
            <person name="Seedorf H."/>
        </authorList>
    </citation>
    <scope>NUCLEOTIDE SEQUENCE [LARGE SCALE GENOMIC DNA]</scope>
    <source>
        <strain evidence="8 9">TLL-A3</strain>
    </source>
</reference>
<evidence type="ECO:0000256" key="1">
    <source>
        <dbReference type="ARBA" id="ARBA00004141"/>
    </source>
</evidence>
<organism evidence="8 9">
    <name type="scientific">Duncaniella freteri</name>
    <dbReference type="NCBI Taxonomy" id="2530391"/>
    <lineage>
        <taxon>Bacteria</taxon>
        <taxon>Pseudomonadati</taxon>
        <taxon>Bacteroidota</taxon>
        <taxon>Bacteroidia</taxon>
        <taxon>Bacteroidales</taxon>
        <taxon>Muribaculaceae</taxon>
        <taxon>Duncaniella</taxon>
    </lineage>
</organism>
<dbReference type="InterPro" id="IPR037185">
    <property type="entry name" value="EmrE-like"/>
</dbReference>
<dbReference type="PANTHER" id="PTHR32322:SF2">
    <property type="entry name" value="EAMA DOMAIN-CONTAINING PROTEIN"/>
    <property type="match status" value="1"/>
</dbReference>
<protein>
    <submittedName>
        <fullName evidence="8">DMT family transporter</fullName>
    </submittedName>
</protein>
<dbReference type="AlphaFoldDB" id="A0A4Z0VBN9"/>
<comment type="subcellular location">
    <subcellularLocation>
        <location evidence="1">Membrane</location>
        <topology evidence="1">Multi-pass membrane protein</topology>
    </subcellularLocation>
</comment>
<keyword evidence="5 6" id="KW-0472">Membrane</keyword>
<feature type="domain" description="EamA" evidence="7">
    <location>
        <begin position="156"/>
        <end position="292"/>
    </location>
</feature>
<comment type="similarity">
    <text evidence="2">Belongs to the EamA transporter family.</text>
</comment>
<dbReference type="Proteomes" id="UP000297635">
    <property type="component" value="Unassembled WGS sequence"/>
</dbReference>
<dbReference type="InterPro" id="IPR000620">
    <property type="entry name" value="EamA_dom"/>
</dbReference>
<feature type="transmembrane region" description="Helical" evidence="6">
    <location>
        <begin position="41"/>
        <end position="59"/>
    </location>
</feature>
<feature type="transmembrane region" description="Helical" evidence="6">
    <location>
        <begin position="130"/>
        <end position="149"/>
    </location>
</feature>
<feature type="transmembrane region" description="Helical" evidence="6">
    <location>
        <begin position="220"/>
        <end position="240"/>
    </location>
</feature>